<dbReference type="CDD" id="cd23955">
    <property type="entry name" value="UBCc_invertebrate"/>
    <property type="match status" value="1"/>
</dbReference>
<name>A0A812VLJ5_SYMPI</name>
<dbReference type="InterPro" id="IPR000608">
    <property type="entry name" value="UBC"/>
</dbReference>
<dbReference type="PANTHER" id="PTHR24067">
    <property type="entry name" value="UBIQUITIN-CONJUGATING ENZYME E2"/>
    <property type="match status" value="1"/>
</dbReference>
<evidence type="ECO:0000259" key="2">
    <source>
        <dbReference type="PROSITE" id="PS50127"/>
    </source>
</evidence>
<reference evidence="3" key="1">
    <citation type="submission" date="2021-02" db="EMBL/GenBank/DDBJ databases">
        <authorList>
            <person name="Dougan E. K."/>
            <person name="Rhodes N."/>
            <person name="Thang M."/>
            <person name="Chan C."/>
        </authorList>
    </citation>
    <scope>NUCLEOTIDE SEQUENCE</scope>
</reference>
<protein>
    <submittedName>
        <fullName evidence="3">Ubc2 protein</fullName>
    </submittedName>
</protein>
<evidence type="ECO:0000313" key="4">
    <source>
        <dbReference type="Proteomes" id="UP000649617"/>
    </source>
</evidence>
<dbReference type="SUPFAM" id="SSF54495">
    <property type="entry name" value="UBC-like"/>
    <property type="match status" value="1"/>
</dbReference>
<accession>A0A812VLJ5</accession>
<evidence type="ECO:0000256" key="1">
    <source>
        <dbReference type="SAM" id="MobiDB-lite"/>
    </source>
</evidence>
<dbReference type="AlphaFoldDB" id="A0A812VLJ5"/>
<dbReference type="OrthoDB" id="109543at2759"/>
<organism evidence="3 4">
    <name type="scientific">Symbiodinium pilosum</name>
    <name type="common">Dinoflagellate</name>
    <dbReference type="NCBI Taxonomy" id="2952"/>
    <lineage>
        <taxon>Eukaryota</taxon>
        <taxon>Sar</taxon>
        <taxon>Alveolata</taxon>
        <taxon>Dinophyceae</taxon>
        <taxon>Suessiales</taxon>
        <taxon>Symbiodiniaceae</taxon>
        <taxon>Symbiodinium</taxon>
    </lineage>
</organism>
<dbReference type="SMART" id="SM00212">
    <property type="entry name" value="UBCc"/>
    <property type="match status" value="1"/>
</dbReference>
<evidence type="ECO:0000313" key="3">
    <source>
        <dbReference type="EMBL" id="CAE7625812.1"/>
    </source>
</evidence>
<sequence length="592" mass="65995">MSSAPLSHAARRRILADLKTIQEEPIPLAAAAPCSEADLSLWDGVIGAQMEVTHLGCVTVPLHFLIDFPCDYPLSAPSIGFSFNFEYRGGASYVQQDGRLKGKLVICLDVLGNFGHVHTEWKSTVGSGWSPAYTVTTLLIQLQSVLCDLGTEMTQQERDKTYQSAVRFCEKNPQAVLPILDEDEVHELHHKRQVEQQLRRICRGDGALAERVSSFARRIGLAEKDDQMDSFLELLSDVASTASASCPASETESAVKVDKNICCWSTGKLYTEALLGVGVSRERKNLGTAGELLSKEAFVGGLRQNTNKSAFEFFLPVWINKAHAAGRAEWCTELRNQVVYIGKRVYEAVNEDDAAMEVFPRLINQMIVEVMRPDAQKSAAIATFEALCNFWRTFRWLVDTRADLRNKVADTLTRFVKEESFRHKDHSPDLGALLVLFTVMQGYPACPQKNDFISTYADENSLRWVMWWQRSGTPAEGGPVFQATKVSREILMFQIAIVDIVIGDVKQTLIDMEETNCKLPERLELLQSEWRKRKESVGDWAAYFRCIGTGRPNFPSTAEWISSCVRRAAAKGPKYGSGGKGDKGKGKGKGKF</sequence>
<gene>
    <name evidence="3" type="primary">ubc2</name>
    <name evidence="3" type="ORF">SPIL2461_LOCUS16379</name>
</gene>
<proteinExistence type="predicted"/>
<feature type="domain" description="UBC core" evidence="2">
    <location>
        <begin position="9"/>
        <end position="194"/>
    </location>
</feature>
<dbReference type="InterPro" id="IPR016135">
    <property type="entry name" value="UBQ-conjugating_enzyme/RWD"/>
</dbReference>
<dbReference type="Pfam" id="PF00179">
    <property type="entry name" value="UQ_con"/>
    <property type="match status" value="1"/>
</dbReference>
<comment type="caution">
    <text evidence="3">The sequence shown here is derived from an EMBL/GenBank/DDBJ whole genome shotgun (WGS) entry which is preliminary data.</text>
</comment>
<dbReference type="Gene3D" id="3.10.110.10">
    <property type="entry name" value="Ubiquitin Conjugating Enzyme"/>
    <property type="match status" value="1"/>
</dbReference>
<dbReference type="EMBL" id="CAJNIZ010042570">
    <property type="protein sequence ID" value="CAE7625812.1"/>
    <property type="molecule type" value="Genomic_DNA"/>
</dbReference>
<feature type="region of interest" description="Disordered" evidence="1">
    <location>
        <begin position="570"/>
        <end position="592"/>
    </location>
</feature>
<dbReference type="PROSITE" id="PS50127">
    <property type="entry name" value="UBC_2"/>
    <property type="match status" value="1"/>
</dbReference>
<keyword evidence="4" id="KW-1185">Reference proteome</keyword>
<dbReference type="InterPro" id="IPR050113">
    <property type="entry name" value="Ub_conjugating_enzyme"/>
</dbReference>
<dbReference type="Proteomes" id="UP000649617">
    <property type="component" value="Unassembled WGS sequence"/>
</dbReference>